<gene>
    <name evidence="3" type="ORF">SAMN05661093_04581</name>
</gene>
<dbReference type="EMBL" id="FWXV01000003">
    <property type="protein sequence ID" value="SMD10191.1"/>
    <property type="molecule type" value="Genomic_DNA"/>
</dbReference>
<evidence type="ECO:0000256" key="1">
    <source>
        <dbReference type="ARBA" id="ARBA00023015"/>
    </source>
</evidence>
<dbReference type="AlphaFoldDB" id="A0A1W2EKB3"/>
<keyword evidence="4" id="KW-1185">Reference proteome</keyword>
<evidence type="ECO:0000256" key="2">
    <source>
        <dbReference type="ARBA" id="ARBA00023163"/>
    </source>
</evidence>
<evidence type="ECO:0000313" key="4">
    <source>
        <dbReference type="Proteomes" id="UP000192674"/>
    </source>
</evidence>
<keyword evidence="2" id="KW-0804">Transcription</keyword>
<protein>
    <recommendedName>
        <fullName evidence="5">Zinc-finger</fullName>
    </recommendedName>
</protein>
<evidence type="ECO:0000313" key="3">
    <source>
        <dbReference type="EMBL" id="SMD10191.1"/>
    </source>
</evidence>
<name>A0A1W2EKB3_KIBAR</name>
<dbReference type="InterPro" id="IPR041916">
    <property type="entry name" value="Anti_sigma_zinc_sf"/>
</dbReference>
<reference evidence="3 4" key="1">
    <citation type="submission" date="2017-04" db="EMBL/GenBank/DDBJ databases">
        <authorList>
            <person name="Afonso C.L."/>
            <person name="Miller P.J."/>
            <person name="Scott M.A."/>
            <person name="Spackman E."/>
            <person name="Goraichik I."/>
            <person name="Dimitrov K.M."/>
            <person name="Suarez D.L."/>
            <person name="Swayne D.E."/>
        </authorList>
    </citation>
    <scope>NUCLEOTIDE SEQUENCE [LARGE SCALE GENOMIC DNA]</scope>
    <source>
        <strain evidence="3 4">DSM 43828</strain>
    </source>
</reference>
<sequence length="64" mass="7049">MTRACSYTVTAGGYVLGVLTVRESNDFHDHIEVCSDCRREVVELSPVARMLAPLKTATRSAHLN</sequence>
<organism evidence="3 4">
    <name type="scientific">Kibdelosporangium aridum</name>
    <dbReference type="NCBI Taxonomy" id="2030"/>
    <lineage>
        <taxon>Bacteria</taxon>
        <taxon>Bacillati</taxon>
        <taxon>Actinomycetota</taxon>
        <taxon>Actinomycetes</taxon>
        <taxon>Pseudonocardiales</taxon>
        <taxon>Pseudonocardiaceae</taxon>
        <taxon>Kibdelosporangium</taxon>
    </lineage>
</organism>
<dbReference type="RefSeq" id="WP_033381560.1">
    <property type="nucleotide sequence ID" value="NZ_FWXV01000003.1"/>
</dbReference>
<proteinExistence type="predicted"/>
<keyword evidence="1" id="KW-0805">Transcription regulation</keyword>
<dbReference type="Proteomes" id="UP000192674">
    <property type="component" value="Unassembled WGS sequence"/>
</dbReference>
<dbReference type="Gene3D" id="1.10.10.1320">
    <property type="entry name" value="Anti-sigma factor, zinc-finger domain"/>
    <property type="match status" value="1"/>
</dbReference>
<accession>A0A1W2EKB3</accession>
<dbReference type="OrthoDB" id="3697795at2"/>
<evidence type="ECO:0008006" key="5">
    <source>
        <dbReference type="Google" id="ProtNLM"/>
    </source>
</evidence>